<feature type="domain" description="Light-independent protochlorophyllide reductase subunit B-like C-terminal" evidence="3">
    <location>
        <begin position="389"/>
        <end position="433"/>
    </location>
</feature>
<dbReference type="EMBL" id="LAQJ01000237">
    <property type="protein sequence ID" value="KKO18753.1"/>
    <property type="molecule type" value="Genomic_DNA"/>
</dbReference>
<name>A0A0M2URQ6_9BACT</name>
<comment type="caution">
    <text evidence="4">The sequence shown here is derived from an EMBL/GenBank/DDBJ whole genome shotgun (WGS) entry which is preliminary data.</text>
</comment>
<dbReference type="PRINTS" id="PR01438">
    <property type="entry name" value="UNVRSLSTRESS"/>
</dbReference>
<dbReference type="InterPro" id="IPR006015">
    <property type="entry name" value="Universal_stress_UspA"/>
</dbReference>
<protein>
    <submittedName>
        <fullName evidence="4">Universal stress protein</fullName>
    </submittedName>
</protein>
<dbReference type="CDD" id="cd00293">
    <property type="entry name" value="USP-like"/>
    <property type="match status" value="2"/>
</dbReference>
<accession>A0A0M2URQ6</accession>
<evidence type="ECO:0000259" key="3">
    <source>
        <dbReference type="Pfam" id="PF08369"/>
    </source>
</evidence>
<dbReference type="Pfam" id="PF00582">
    <property type="entry name" value="Usp"/>
    <property type="match status" value="2"/>
</dbReference>
<evidence type="ECO:0000313" key="4">
    <source>
        <dbReference type="EMBL" id="KKO18753.1"/>
    </source>
</evidence>
<dbReference type="Proteomes" id="UP000034954">
    <property type="component" value="Unassembled WGS sequence"/>
</dbReference>
<dbReference type="GO" id="GO:0015979">
    <property type="term" value="P:photosynthesis"/>
    <property type="evidence" value="ECO:0007669"/>
    <property type="project" value="InterPro"/>
</dbReference>
<dbReference type="PANTHER" id="PTHR46268">
    <property type="entry name" value="STRESS RESPONSE PROTEIN NHAX"/>
    <property type="match status" value="1"/>
</dbReference>
<proteinExistence type="inferred from homology"/>
<dbReference type="InterPro" id="IPR042298">
    <property type="entry name" value="P-CP_red_C"/>
</dbReference>
<dbReference type="InterPro" id="IPR006016">
    <property type="entry name" value="UspA"/>
</dbReference>
<dbReference type="Pfam" id="PF08369">
    <property type="entry name" value="PCP_red"/>
    <property type="match status" value="1"/>
</dbReference>
<feature type="domain" description="UspA" evidence="2">
    <location>
        <begin position="168"/>
        <end position="323"/>
    </location>
</feature>
<gene>
    <name evidence="4" type="ORF">BROFUL_02533</name>
</gene>
<dbReference type="InterPro" id="IPR013580">
    <property type="entry name" value="LI-POR_suB-like_C"/>
</dbReference>
<sequence>MYKKIFVAVDNSCYSNFCIDAGVALSQKYGSLLVGCHVYDAALHQRRFRDMEKGLPPQYQDENVLQHQRDLHSSLINLGLKLISESYLNVFKQKCMEMAVPHEQLLLEGKNYHEIINEVQRNRYDLVILGVLGLAAVNEQMIGSVCERVVRRIKTDVLVVKNNGFDGKVVVAVDGSLASFAGFASAIQFAKSFNVKLVAVSVFDPHYHRVAFESIANVLSQEAGQIFRFKEQETLHEEIIDKGLAKIYQNHLDRAARMASDAGVELDTVLMEGKPYDKILRFLQKENPSTVIVGRTGIHNTNGLDLGSTTENLLRLAPCNVLLTGGNAEAEVNEPNGFLEFHRPLNEKKYASVTNTLESPHSADGFARVVKSDQKISDKHQIKRQIPVWTQEAQIQTERIPSFVRGVVKKKIEEFAQEKGYQEITTQIVDEAKALFMGDSSIHSV</sequence>
<evidence type="ECO:0000313" key="5">
    <source>
        <dbReference type="Proteomes" id="UP000034954"/>
    </source>
</evidence>
<dbReference type="SUPFAM" id="SSF52402">
    <property type="entry name" value="Adenine nucleotide alpha hydrolases-like"/>
    <property type="match status" value="2"/>
</dbReference>
<evidence type="ECO:0000259" key="2">
    <source>
        <dbReference type="Pfam" id="PF00582"/>
    </source>
</evidence>
<organism evidence="4 5">
    <name type="scientific">Candidatus Brocadia fulgida</name>
    <dbReference type="NCBI Taxonomy" id="380242"/>
    <lineage>
        <taxon>Bacteria</taxon>
        <taxon>Pseudomonadati</taxon>
        <taxon>Planctomycetota</taxon>
        <taxon>Candidatus Brocadiia</taxon>
        <taxon>Candidatus Brocadiales</taxon>
        <taxon>Candidatus Brocadiaceae</taxon>
        <taxon>Candidatus Brocadia</taxon>
    </lineage>
</organism>
<comment type="similarity">
    <text evidence="1">Belongs to the universal stress protein A family.</text>
</comment>
<dbReference type="AlphaFoldDB" id="A0A0M2URQ6"/>
<keyword evidence="5" id="KW-1185">Reference proteome</keyword>
<dbReference type="InterPro" id="IPR014729">
    <property type="entry name" value="Rossmann-like_a/b/a_fold"/>
</dbReference>
<dbReference type="GO" id="GO:0015995">
    <property type="term" value="P:chlorophyll biosynthetic process"/>
    <property type="evidence" value="ECO:0007669"/>
    <property type="project" value="InterPro"/>
</dbReference>
<feature type="domain" description="UspA" evidence="2">
    <location>
        <begin position="1"/>
        <end position="161"/>
    </location>
</feature>
<evidence type="ECO:0000256" key="1">
    <source>
        <dbReference type="ARBA" id="ARBA00008791"/>
    </source>
</evidence>
<dbReference type="Gene3D" id="3.40.50.620">
    <property type="entry name" value="HUPs"/>
    <property type="match status" value="2"/>
</dbReference>
<reference evidence="4 5" key="1">
    <citation type="journal article" date="2013" name="BMC Microbiol.">
        <title>Identification of the type II cytochrome c maturation pathway in anammox bacteria by comparative genomics.</title>
        <authorList>
            <person name="Ferousi C."/>
            <person name="Speth D.R."/>
            <person name="Reimann J."/>
            <person name="Op den Camp H.J."/>
            <person name="Allen J.W."/>
            <person name="Keltjens J.T."/>
            <person name="Jetten M.S."/>
        </authorList>
    </citation>
    <scope>NUCLEOTIDE SEQUENCE [LARGE SCALE GENOMIC DNA]</scope>
    <source>
        <strain evidence="4">RU1</strain>
    </source>
</reference>
<dbReference type="Gene3D" id="1.10.8.550">
    <property type="entry name" value="Proto-chlorophyllide reductase 57 kD subunit B"/>
    <property type="match status" value="1"/>
</dbReference>
<dbReference type="PANTHER" id="PTHR46268:SF6">
    <property type="entry name" value="UNIVERSAL STRESS PROTEIN UP12"/>
    <property type="match status" value="1"/>
</dbReference>
<dbReference type="GO" id="GO:0016491">
    <property type="term" value="F:oxidoreductase activity"/>
    <property type="evidence" value="ECO:0007669"/>
    <property type="project" value="InterPro"/>
</dbReference>